<dbReference type="PANTHER" id="PTHR11705">
    <property type="entry name" value="PROTEASE FAMILY M14 CARBOXYPEPTIDASE A,B"/>
    <property type="match status" value="1"/>
</dbReference>
<comment type="cofactor">
    <cofactor evidence="1">
        <name>Zn(2+)</name>
        <dbReference type="ChEBI" id="CHEBI:29105"/>
    </cofactor>
</comment>
<dbReference type="PROSITE" id="PS52035">
    <property type="entry name" value="PEPTIDASE_M14"/>
    <property type="match status" value="1"/>
</dbReference>
<evidence type="ECO:0000256" key="4">
    <source>
        <dbReference type="ARBA" id="ARBA00022670"/>
    </source>
</evidence>
<accession>A0ABM0Q366</accession>
<keyword evidence="5" id="KW-0479">Metal-binding</keyword>
<dbReference type="RefSeq" id="XP_008562807.1">
    <property type="nucleotide sequence ID" value="XM_008564585.1"/>
</dbReference>
<keyword evidence="3" id="KW-0121">Carboxypeptidase</keyword>
<keyword evidence="7" id="KW-0482">Metalloprotease</keyword>
<evidence type="ECO:0000256" key="9">
    <source>
        <dbReference type="SAM" id="MobiDB-lite"/>
    </source>
</evidence>
<evidence type="ECO:0000259" key="10">
    <source>
        <dbReference type="PROSITE" id="PS52035"/>
    </source>
</evidence>
<sequence>NGSNDNPCSETYRGPSPQSEPEVAAIVDFISTHGNFKALISIHSYSQMLMYPYGRSLEPVLNQIELYSLAKDAVKALYEVHGIKYIFGSISTTLYVASGITVDWAYDNGIKYAFSFELRDTGRYGFLLPATQIIPTAQETWMAIRTIMEHVLNHPY</sequence>
<protein>
    <submittedName>
        <fullName evidence="12">Carboxypeptidase A5-like</fullName>
    </submittedName>
</protein>
<evidence type="ECO:0000256" key="1">
    <source>
        <dbReference type="ARBA" id="ARBA00001947"/>
    </source>
</evidence>
<proteinExistence type="inferred from homology"/>
<organism evidence="11 12">
    <name type="scientific">Galeopterus variegatus</name>
    <name type="common">Malayan flying lemur</name>
    <name type="synonym">Cynocephalus variegatus</name>
    <dbReference type="NCBI Taxonomy" id="482537"/>
    <lineage>
        <taxon>Eukaryota</taxon>
        <taxon>Metazoa</taxon>
        <taxon>Chordata</taxon>
        <taxon>Craniata</taxon>
        <taxon>Vertebrata</taxon>
        <taxon>Euteleostomi</taxon>
        <taxon>Mammalia</taxon>
        <taxon>Eutheria</taxon>
        <taxon>Euarchontoglires</taxon>
        <taxon>Dermoptera</taxon>
        <taxon>Cynocephalidae</taxon>
        <taxon>Galeopterus</taxon>
    </lineage>
</organism>
<reference evidence="12" key="1">
    <citation type="submission" date="2025-08" db="UniProtKB">
        <authorList>
            <consortium name="RefSeq"/>
        </authorList>
    </citation>
    <scope>IDENTIFICATION</scope>
</reference>
<dbReference type="PANTHER" id="PTHR11705:SF16">
    <property type="entry name" value="CARBOXYPEPTIDASE A5"/>
    <property type="match status" value="1"/>
</dbReference>
<dbReference type="Proteomes" id="UP000694923">
    <property type="component" value="Unplaced"/>
</dbReference>
<evidence type="ECO:0000256" key="6">
    <source>
        <dbReference type="ARBA" id="ARBA00022833"/>
    </source>
</evidence>
<dbReference type="SUPFAM" id="SSF53187">
    <property type="entry name" value="Zn-dependent exopeptidases"/>
    <property type="match status" value="1"/>
</dbReference>
<comment type="similarity">
    <text evidence="2 8">Belongs to the peptidase M14 family.</text>
</comment>
<feature type="non-terminal residue" evidence="12">
    <location>
        <position position="1"/>
    </location>
</feature>
<evidence type="ECO:0000256" key="7">
    <source>
        <dbReference type="ARBA" id="ARBA00023049"/>
    </source>
</evidence>
<feature type="domain" description="Peptidase M14" evidence="10">
    <location>
        <begin position="1"/>
        <end position="151"/>
    </location>
</feature>
<feature type="active site" description="Proton donor/acceptor" evidence="8">
    <location>
        <position position="117"/>
    </location>
</feature>
<evidence type="ECO:0000313" key="11">
    <source>
        <dbReference type="Proteomes" id="UP000694923"/>
    </source>
</evidence>
<keyword evidence="4" id="KW-0645">Protease</keyword>
<name>A0ABM0Q366_GALVR</name>
<dbReference type="PROSITE" id="PS00133">
    <property type="entry name" value="CARBOXYPEPT_ZN_2"/>
    <property type="match status" value="1"/>
</dbReference>
<evidence type="ECO:0000313" key="12">
    <source>
        <dbReference type="RefSeq" id="XP_008562807.1"/>
    </source>
</evidence>
<evidence type="ECO:0000256" key="2">
    <source>
        <dbReference type="ARBA" id="ARBA00005988"/>
    </source>
</evidence>
<keyword evidence="6" id="KW-0862">Zinc</keyword>
<dbReference type="SMART" id="SM00631">
    <property type="entry name" value="Zn_pept"/>
    <property type="match status" value="1"/>
</dbReference>
<dbReference type="Gene3D" id="3.40.630.10">
    <property type="entry name" value="Zn peptidases"/>
    <property type="match status" value="1"/>
</dbReference>
<keyword evidence="11" id="KW-1185">Reference proteome</keyword>
<feature type="region of interest" description="Disordered" evidence="9">
    <location>
        <begin position="1"/>
        <end position="20"/>
    </location>
</feature>
<dbReference type="InterPro" id="IPR057247">
    <property type="entry name" value="CARBOXYPEPT_ZN_2"/>
</dbReference>
<dbReference type="GeneID" id="103583199"/>
<evidence type="ECO:0000256" key="3">
    <source>
        <dbReference type="ARBA" id="ARBA00022645"/>
    </source>
</evidence>
<evidence type="ECO:0000256" key="5">
    <source>
        <dbReference type="ARBA" id="ARBA00022723"/>
    </source>
</evidence>
<dbReference type="InterPro" id="IPR000834">
    <property type="entry name" value="Peptidase_M14"/>
</dbReference>
<gene>
    <name evidence="12" type="primary">LOC103583199</name>
</gene>
<dbReference type="Pfam" id="PF00246">
    <property type="entry name" value="Peptidase_M14"/>
    <property type="match status" value="1"/>
</dbReference>
<evidence type="ECO:0000256" key="8">
    <source>
        <dbReference type="PROSITE-ProRule" id="PRU01379"/>
    </source>
</evidence>
<keyword evidence="7" id="KW-0378">Hydrolase</keyword>